<protein>
    <recommendedName>
        <fullName evidence="4">HIT domain-containing protein</fullName>
    </recommendedName>
</protein>
<dbReference type="Pfam" id="PF01230">
    <property type="entry name" value="HIT"/>
    <property type="match status" value="1"/>
</dbReference>
<dbReference type="EMBL" id="AP021881">
    <property type="protein sequence ID" value="BBO99691.1"/>
    <property type="molecule type" value="Genomic_DNA"/>
</dbReference>
<evidence type="ECO:0000256" key="1">
    <source>
        <dbReference type="PIRSR" id="PIRSR601310-1"/>
    </source>
</evidence>
<organism evidence="5 6">
    <name type="scientific">Sulfuriferula nivalis</name>
    <dbReference type="NCBI Taxonomy" id="2675298"/>
    <lineage>
        <taxon>Bacteria</taxon>
        <taxon>Pseudomonadati</taxon>
        <taxon>Pseudomonadota</taxon>
        <taxon>Betaproteobacteria</taxon>
        <taxon>Nitrosomonadales</taxon>
        <taxon>Sulfuricellaceae</taxon>
        <taxon>Sulfuriferula</taxon>
    </lineage>
</organism>
<dbReference type="InterPro" id="IPR001310">
    <property type="entry name" value="Histidine_triad_HIT"/>
</dbReference>
<name>A0A809S7Q1_9PROT</name>
<evidence type="ECO:0000313" key="6">
    <source>
        <dbReference type="Proteomes" id="UP000463939"/>
    </source>
</evidence>
<dbReference type="RefSeq" id="WP_162083707.1">
    <property type="nucleotide sequence ID" value="NZ_AP021881.1"/>
</dbReference>
<evidence type="ECO:0000256" key="3">
    <source>
        <dbReference type="PROSITE-ProRule" id="PRU00464"/>
    </source>
</evidence>
<feature type="short sequence motif" description="Histidine triad motif" evidence="2 3">
    <location>
        <begin position="92"/>
        <end position="96"/>
    </location>
</feature>
<evidence type="ECO:0000259" key="4">
    <source>
        <dbReference type="PROSITE" id="PS51084"/>
    </source>
</evidence>
<feature type="active site" description="Tele-AMP-histidine intermediate" evidence="1">
    <location>
        <position position="94"/>
    </location>
</feature>
<dbReference type="PANTHER" id="PTHR46648">
    <property type="entry name" value="HIT FAMILY PROTEIN 1"/>
    <property type="match status" value="1"/>
</dbReference>
<reference evidence="6" key="1">
    <citation type="submission" date="2019-11" db="EMBL/GenBank/DDBJ databases">
        <title>Isolation and characterization of a novel species in the genus Sulfuriferula.</title>
        <authorList>
            <person name="Mochizuki J."/>
            <person name="Kojima H."/>
            <person name="Fukui M."/>
        </authorList>
    </citation>
    <scope>NUCLEOTIDE SEQUENCE [LARGE SCALE GENOMIC DNA]</scope>
    <source>
        <strain evidence="6">SGTM</strain>
    </source>
</reference>
<dbReference type="InterPro" id="IPR036265">
    <property type="entry name" value="HIT-like_sf"/>
</dbReference>
<dbReference type="PRINTS" id="PR00332">
    <property type="entry name" value="HISTRIAD"/>
</dbReference>
<proteinExistence type="predicted"/>
<dbReference type="AlphaFoldDB" id="A0A809S7Q1"/>
<feature type="domain" description="HIT" evidence="4">
    <location>
        <begin position="5"/>
        <end position="108"/>
    </location>
</feature>
<gene>
    <name evidence="5" type="ORF">SFSGTM_04000</name>
</gene>
<dbReference type="PANTHER" id="PTHR46648:SF1">
    <property type="entry name" value="ADENOSINE 5'-MONOPHOSPHORAMIDASE HNT1"/>
    <property type="match status" value="1"/>
</dbReference>
<sequence>MTICIFCEIINKRYESSIIYEDDLSIGFMTLEPVNPGHVLLMPKAHYEDIFVAPQDEISRLIPIANSIALSLKKIFQPPKIGMVTASIVVPHAHWHITPIYSPEDITCRAEFEGTMQAASRSELNAIAKNIREVMLSV</sequence>
<dbReference type="KEGG" id="sniv:SFSGTM_04000"/>
<dbReference type="GO" id="GO:0003824">
    <property type="term" value="F:catalytic activity"/>
    <property type="evidence" value="ECO:0007669"/>
    <property type="project" value="InterPro"/>
</dbReference>
<dbReference type="InterPro" id="IPR011146">
    <property type="entry name" value="HIT-like"/>
</dbReference>
<evidence type="ECO:0000313" key="5">
    <source>
        <dbReference type="EMBL" id="BBO99691.1"/>
    </source>
</evidence>
<keyword evidence="6" id="KW-1185">Reference proteome</keyword>
<dbReference type="Gene3D" id="3.30.428.10">
    <property type="entry name" value="HIT-like"/>
    <property type="match status" value="1"/>
</dbReference>
<dbReference type="SUPFAM" id="SSF54197">
    <property type="entry name" value="HIT-like"/>
    <property type="match status" value="1"/>
</dbReference>
<evidence type="ECO:0000256" key="2">
    <source>
        <dbReference type="PIRSR" id="PIRSR601310-3"/>
    </source>
</evidence>
<dbReference type="GO" id="GO:0009117">
    <property type="term" value="P:nucleotide metabolic process"/>
    <property type="evidence" value="ECO:0007669"/>
    <property type="project" value="TreeGrafter"/>
</dbReference>
<accession>A0A809S7Q1</accession>
<dbReference type="Proteomes" id="UP000463939">
    <property type="component" value="Chromosome"/>
</dbReference>
<dbReference type="PROSITE" id="PS51084">
    <property type="entry name" value="HIT_2"/>
    <property type="match status" value="1"/>
</dbReference>